<gene>
    <name evidence="1" type="ORF">PVK06_022328</name>
</gene>
<comment type="caution">
    <text evidence="1">The sequence shown here is derived from an EMBL/GenBank/DDBJ whole genome shotgun (WGS) entry which is preliminary data.</text>
</comment>
<protein>
    <submittedName>
        <fullName evidence="1">Uncharacterized protein</fullName>
    </submittedName>
</protein>
<keyword evidence="2" id="KW-1185">Reference proteome</keyword>
<evidence type="ECO:0000313" key="1">
    <source>
        <dbReference type="EMBL" id="KAK5817404.1"/>
    </source>
</evidence>
<accession>A0ABR0P862</accession>
<dbReference type="Proteomes" id="UP001358586">
    <property type="component" value="Chromosome 7"/>
</dbReference>
<dbReference type="EMBL" id="JARKNE010000007">
    <property type="protein sequence ID" value="KAK5817404.1"/>
    <property type="molecule type" value="Genomic_DNA"/>
</dbReference>
<name>A0ABR0P862_GOSAR</name>
<organism evidence="1 2">
    <name type="scientific">Gossypium arboreum</name>
    <name type="common">Tree cotton</name>
    <name type="synonym">Gossypium nanking</name>
    <dbReference type="NCBI Taxonomy" id="29729"/>
    <lineage>
        <taxon>Eukaryota</taxon>
        <taxon>Viridiplantae</taxon>
        <taxon>Streptophyta</taxon>
        <taxon>Embryophyta</taxon>
        <taxon>Tracheophyta</taxon>
        <taxon>Spermatophyta</taxon>
        <taxon>Magnoliopsida</taxon>
        <taxon>eudicotyledons</taxon>
        <taxon>Gunneridae</taxon>
        <taxon>Pentapetalae</taxon>
        <taxon>rosids</taxon>
        <taxon>malvids</taxon>
        <taxon>Malvales</taxon>
        <taxon>Malvaceae</taxon>
        <taxon>Malvoideae</taxon>
        <taxon>Gossypium</taxon>
    </lineage>
</organism>
<proteinExistence type="predicted"/>
<sequence>MNFKKFTIAIPAVTAIASVMSATVINIMQPKMWLQLPFRFNAGWLLHPGFKKMVSDNWSSNNYLLINVMQLTYSLKDWKREVFRNIFWRKKDVIAQLQKVQHKID</sequence>
<reference evidence="1 2" key="1">
    <citation type="submission" date="2023-03" db="EMBL/GenBank/DDBJ databases">
        <title>WGS of Gossypium arboreum.</title>
        <authorList>
            <person name="Yu D."/>
        </authorList>
    </citation>
    <scope>NUCLEOTIDE SEQUENCE [LARGE SCALE GENOMIC DNA]</scope>
    <source>
        <tissue evidence="1">Leaf</tissue>
    </source>
</reference>
<evidence type="ECO:0000313" key="2">
    <source>
        <dbReference type="Proteomes" id="UP001358586"/>
    </source>
</evidence>